<proteinExistence type="predicted"/>
<keyword evidence="4" id="KW-1185">Reference proteome</keyword>
<dbReference type="AlphaFoldDB" id="A0A7M4DB21"/>
<dbReference type="Proteomes" id="UP000462449">
    <property type="component" value="Unassembled WGS sequence"/>
</dbReference>
<dbReference type="PANTHER" id="PTHR30619:SF1">
    <property type="entry name" value="RECOMBINATION PROTEIN 2"/>
    <property type="match status" value="1"/>
</dbReference>
<dbReference type="InterPro" id="IPR036866">
    <property type="entry name" value="RibonucZ/Hydroxyglut_hydro"/>
</dbReference>
<dbReference type="SUPFAM" id="SSF56281">
    <property type="entry name" value="Metallo-hydrolase/oxidoreductase"/>
    <property type="match status" value="1"/>
</dbReference>
<dbReference type="GO" id="GO:0016787">
    <property type="term" value="F:hydrolase activity"/>
    <property type="evidence" value="ECO:0007669"/>
    <property type="project" value="UniProtKB-KW"/>
</dbReference>
<evidence type="ECO:0000313" key="5">
    <source>
        <dbReference type="Proteomes" id="UP000462449"/>
    </source>
</evidence>
<dbReference type="InterPro" id="IPR052159">
    <property type="entry name" value="Competence_DNA_uptake"/>
</dbReference>
<reference evidence="2 5" key="2">
    <citation type="submission" date="2019-12" db="EMBL/GenBank/DDBJ databases">
        <title>Draft genome sequence of Labilibaculum sp. strain 44 isolated from deep waters of Black Sea.</title>
        <authorList>
            <person name="Yadav S."/>
            <person name="Villanueva L."/>
        </authorList>
    </citation>
    <scope>NUCLEOTIDE SEQUENCE [LARGE SCALE GENOMIC DNA]</scope>
    <source>
        <strain evidence="2 5">44</strain>
    </source>
</reference>
<dbReference type="EMBL" id="QTZN02000064">
    <property type="protein sequence ID" value="MVB09055.1"/>
    <property type="molecule type" value="Genomic_DNA"/>
</dbReference>
<evidence type="ECO:0000259" key="1">
    <source>
        <dbReference type="Pfam" id="PF00753"/>
    </source>
</evidence>
<accession>A0A7M4DB21</accession>
<reference evidence="3 4" key="1">
    <citation type="submission" date="2019-11" db="EMBL/GenBank/DDBJ databases">
        <title>Draft genome sequence of Labilibaculum sp. strain SYP isolated from Black Sea.</title>
        <authorList>
            <person name="Yadav S."/>
            <person name="Villanueva L."/>
        </authorList>
    </citation>
    <scope>NUCLEOTIDE SEQUENCE [LARGE SCALE GENOMIC DNA]</scope>
    <source>
        <strain evidence="3 4">44</strain>
    </source>
</reference>
<dbReference type="EMBL" id="WOTW01000064">
    <property type="protein sequence ID" value="MUP39850.1"/>
    <property type="molecule type" value="Genomic_DNA"/>
</dbReference>
<dbReference type="Proteomes" id="UP000285951">
    <property type="component" value="Unassembled WGS sequence"/>
</dbReference>
<dbReference type="RefSeq" id="WP_156197208.1">
    <property type="nucleotide sequence ID" value="NZ_QTZN02000064.1"/>
</dbReference>
<evidence type="ECO:0000313" key="4">
    <source>
        <dbReference type="Proteomes" id="UP000285951"/>
    </source>
</evidence>
<evidence type="ECO:0000313" key="2">
    <source>
        <dbReference type="EMBL" id="MUP39850.1"/>
    </source>
</evidence>
<dbReference type="InterPro" id="IPR001279">
    <property type="entry name" value="Metallo-B-lactamas"/>
</dbReference>
<name>A0A7M4DB21_9BACT</name>
<keyword evidence="2" id="KW-0378">Hydrolase</keyword>
<dbReference type="PANTHER" id="PTHR30619">
    <property type="entry name" value="DNA INTERNALIZATION/COMPETENCE PROTEIN COMEC/REC2"/>
    <property type="match status" value="1"/>
</dbReference>
<evidence type="ECO:0000313" key="3">
    <source>
        <dbReference type="EMBL" id="MVB09055.1"/>
    </source>
</evidence>
<protein>
    <submittedName>
        <fullName evidence="2">MBL fold metallo-hydrolase</fullName>
    </submittedName>
</protein>
<comment type="caution">
    <text evidence="2">The sequence shown here is derived from an EMBL/GenBank/DDBJ whole genome shotgun (WGS) entry which is preliminary data.</text>
</comment>
<sequence length="356" mass="41466">MKIKFLKASKGDCFLISFQDENNVNRNILIDGGVNETYFDSVNNRDGELKYEIERIRKDKEKVDLLILTHIDNDHILGLLNWFKTDSEAYKLIGNVWFNSGRLISDTFKLPSNEDLDREFKIFKNTDTGVSEAIDFEKYLLDNQIWERKLIRKGMTFSELGVKIEILTPEKKQLKRLLKEYRKKLGENVYTAGHIKDWDESFMSLIQSETPKEIYKKQDYRAANCSSITFILTIQGKKFLFLADGNAIKIANALKEKGYSKQNPIHVEFMKVSHHGSRNNTCKKLLDIIKTDNYLMSTDSTSHGRPNKLSLARILSNNPNAVFHFNYDHVKRAVISKQDFKDFKFLKAFVTKEFPY</sequence>
<dbReference type="Pfam" id="PF00753">
    <property type="entry name" value="Lactamase_B"/>
    <property type="match status" value="1"/>
</dbReference>
<dbReference type="OrthoDB" id="418728at2"/>
<feature type="domain" description="Metallo-beta-lactamase" evidence="1">
    <location>
        <begin position="13"/>
        <end position="85"/>
    </location>
</feature>
<dbReference type="Gene3D" id="3.60.15.10">
    <property type="entry name" value="Ribonuclease Z/Hydroxyacylglutathione hydrolase-like"/>
    <property type="match status" value="1"/>
</dbReference>
<gene>
    <name evidence="3" type="ORF">DWB62_018715</name>
    <name evidence="2" type="ORF">GNY23_18715</name>
</gene>
<organism evidence="2 5">
    <name type="scientific">Labilibaculum euxinus</name>
    <dbReference type="NCBI Taxonomy" id="2686357"/>
    <lineage>
        <taxon>Bacteria</taxon>
        <taxon>Pseudomonadati</taxon>
        <taxon>Bacteroidota</taxon>
        <taxon>Bacteroidia</taxon>
        <taxon>Marinilabiliales</taxon>
        <taxon>Marinifilaceae</taxon>
        <taxon>Labilibaculum</taxon>
    </lineage>
</organism>